<comment type="similarity">
    <text evidence="2">Belongs to the phosphohexose mutase family.</text>
</comment>
<dbReference type="InterPro" id="IPR005844">
    <property type="entry name" value="A-D-PHexomutase_a/b/a-I"/>
</dbReference>
<keyword evidence="3" id="KW-0597">Phosphoprotein</keyword>
<dbReference type="Pfam" id="PF02878">
    <property type="entry name" value="PGM_PMM_I"/>
    <property type="match status" value="1"/>
</dbReference>
<keyword evidence="5" id="KW-0460">Magnesium</keyword>
<dbReference type="PANTHER" id="PTHR43771">
    <property type="entry name" value="PHOSPHOMANNOMUTASE"/>
    <property type="match status" value="1"/>
</dbReference>
<evidence type="ECO:0000256" key="4">
    <source>
        <dbReference type="ARBA" id="ARBA00022723"/>
    </source>
</evidence>
<feature type="domain" description="Alpha-D-phosphohexomutase alpha/beta/alpha" evidence="7">
    <location>
        <begin position="6"/>
        <end position="56"/>
    </location>
</feature>
<gene>
    <name evidence="8" type="ORF">METZ01_LOCUS286351</name>
</gene>
<reference evidence="8" key="1">
    <citation type="submission" date="2018-05" db="EMBL/GenBank/DDBJ databases">
        <authorList>
            <person name="Lanie J.A."/>
            <person name="Ng W.-L."/>
            <person name="Kazmierczak K.M."/>
            <person name="Andrzejewski T.M."/>
            <person name="Davidsen T.M."/>
            <person name="Wayne K.J."/>
            <person name="Tettelin H."/>
            <person name="Glass J.I."/>
            <person name="Rusch D."/>
            <person name="Podicherti R."/>
            <person name="Tsui H.-C.T."/>
            <person name="Winkler M.E."/>
        </authorList>
    </citation>
    <scope>NUCLEOTIDE SEQUENCE</scope>
</reference>
<dbReference type="GO" id="GO:0005975">
    <property type="term" value="P:carbohydrate metabolic process"/>
    <property type="evidence" value="ECO:0007669"/>
    <property type="project" value="InterPro"/>
</dbReference>
<protein>
    <recommendedName>
        <fullName evidence="7">Alpha-D-phosphohexomutase alpha/beta/alpha domain-containing protein</fullName>
    </recommendedName>
</protein>
<dbReference type="GO" id="GO:0016868">
    <property type="term" value="F:intramolecular phosphotransferase activity"/>
    <property type="evidence" value="ECO:0007669"/>
    <property type="project" value="InterPro"/>
</dbReference>
<sequence>MKIPAEIFKAYDIRGIVGQTLTEPLVEQIGWAIGDTAIAAGDDAAIIGWDGRSSGPGL</sequence>
<proteinExistence type="inferred from homology"/>
<organism evidence="8">
    <name type="scientific">marine metagenome</name>
    <dbReference type="NCBI Taxonomy" id="408172"/>
    <lineage>
        <taxon>unclassified sequences</taxon>
        <taxon>metagenomes</taxon>
        <taxon>ecological metagenomes</taxon>
    </lineage>
</organism>
<comment type="cofactor">
    <cofactor evidence="1">
        <name>Mg(2+)</name>
        <dbReference type="ChEBI" id="CHEBI:18420"/>
    </cofactor>
</comment>
<dbReference type="EMBL" id="UINC01085700">
    <property type="protein sequence ID" value="SVC33497.1"/>
    <property type="molecule type" value="Genomic_DNA"/>
</dbReference>
<dbReference type="GO" id="GO:0046872">
    <property type="term" value="F:metal ion binding"/>
    <property type="evidence" value="ECO:0007669"/>
    <property type="project" value="UniProtKB-KW"/>
</dbReference>
<dbReference type="AlphaFoldDB" id="A0A382LED3"/>
<evidence type="ECO:0000256" key="5">
    <source>
        <dbReference type="ARBA" id="ARBA00022842"/>
    </source>
</evidence>
<dbReference type="SUPFAM" id="SSF53738">
    <property type="entry name" value="Phosphoglucomutase, first 3 domains"/>
    <property type="match status" value="1"/>
</dbReference>
<evidence type="ECO:0000256" key="1">
    <source>
        <dbReference type="ARBA" id="ARBA00001946"/>
    </source>
</evidence>
<dbReference type="PANTHER" id="PTHR43771:SF2">
    <property type="entry name" value="PHOSPHOMANNOMUTASE_PHOSPHOGLUCOMUTASE"/>
    <property type="match status" value="1"/>
</dbReference>
<feature type="non-terminal residue" evidence="8">
    <location>
        <position position="58"/>
    </location>
</feature>
<evidence type="ECO:0000256" key="3">
    <source>
        <dbReference type="ARBA" id="ARBA00022553"/>
    </source>
</evidence>
<dbReference type="InterPro" id="IPR016055">
    <property type="entry name" value="A-D-PHexomutase_a/b/a-I/II/III"/>
</dbReference>
<evidence type="ECO:0000313" key="8">
    <source>
        <dbReference type="EMBL" id="SVC33497.1"/>
    </source>
</evidence>
<evidence type="ECO:0000256" key="6">
    <source>
        <dbReference type="ARBA" id="ARBA00023235"/>
    </source>
</evidence>
<evidence type="ECO:0000256" key="2">
    <source>
        <dbReference type="ARBA" id="ARBA00010231"/>
    </source>
</evidence>
<evidence type="ECO:0000259" key="7">
    <source>
        <dbReference type="Pfam" id="PF02878"/>
    </source>
</evidence>
<keyword evidence="6" id="KW-0413">Isomerase</keyword>
<accession>A0A382LED3</accession>
<name>A0A382LED3_9ZZZZ</name>
<keyword evidence="4" id="KW-0479">Metal-binding</keyword>
<dbReference type="Gene3D" id="3.40.120.10">
    <property type="entry name" value="Alpha-D-Glucose-1,6-Bisphosphate, subunit A, domain 3"/>
    <property type="match status" value="1"/>
</dbReference>